<gene>
    <name evidence="2" type="ORF">WPS_25990</name>
</gene>
<evidence type="ECO:0000259" key="1">
    <source>
        <dbReference type="PROSITE" id="PS51832"/>
    </source>
</evidence>
<evidence type="ECO:0000313" key="2">
    <source>
        <dbReference type="EMBL" id="BDE07323.1"/>
    </source>
</evidence>
<protein>
    <recommendedName>
        <fullName evidence="1">HD-GYP domain-containing protein</fullName>
    </recommendedName>
</protein>
<dbReference type="Gene3D" id="1.10.3210.10">
    <property type="entry name" value="Hypothetical protein af1432"/>
    <property type="match status" value="1"/>
</dbReference>
<proteinExistence type="predicted"/>
<dbReference type="KEGG" id="vab:WPS_25990"/>
<dbReference type="CDD" id="cd00077">
    <property type="entry name" value="HDc"/>
    <property type="match status" value="1"/>
</dbReference>
<dbReference type="InterPro" id="IPR037522">
    <property type="entry name" value="HD_GYP_dom"/>
</dbReference>
<keyword evidence="3" id="KW-1185">Reference proteome</keyword>
<name>A0AAN1XXQ7_UNVUL</name>
<dbReference type="Pfam" id="PF13487">
    <property type="entry name" value="HD_5"/>
    <property type="match status" value="1"/>
</dbReference>
<dbReference type="InterPro" id="IPR006675">
    <property type="entry name" value="HDIG_dom"/>
</dbReference>
<dbReference type="Proteomes" id="UP001317532">
    <property type="component" value="Chromosome"/>
</dbReference>
<dbReference type="AlphaFoldDB" id="A0AAN1XXQ7"/>
<dbReference type="PANTHER" id="PTHR43155">
    <property type="entry name" value="CYCLIC DI-GMP PHOSPHODIESTERASE PA4108-RELATED"/>
    <property type="match status" value="1"/>
</dbReference>
<dbReference type="RefSeq" id="WP_317994924.1">
    <property type="nucleotide sequence ID" value="NZ_AP025523.1"/>
</dbReference>
<dbReference type="InterPro" id="IPR003607">
    <property type="entry name" value="HD/PDEase_dom"/>
</dbReference>
<dbReference type="NCBIfam" id="TIGR00277">
    <property type="entry name" value="HDIG"/>
    <property type="match status" value="1"/>
</dbReference>
<sequence>MKAARAVDALLATLDACDEATCAHSLATDAWARQIAKRLTLPDDLVERIATAGLLHDIGKIATPPSILLKPGPLDDAEWAVMREHAAAGAAMVAAIPALAAYAPIVRSHHERIDGNGYPDGLAGDAILFEARVVAVADAFHSMVSDRPYRRARLAGEAMEILRAGRGSQWDALVVDVMIDVVATRRTRAVDAELTSMLGRAG</sequence>
<accession>A0AAN1XXQ7</accession>
<feature type="domain" description="HD-GYP" evidence="1">
    <location>
        <begin position="1"/>
        <end position="194"/>
    </location>
</feature>
<dbReference type="PROSITE" id="PS51832">
    <property type="entry name" value="HD_GYP"/>
    <property type="match status" value="1"/>
</dbReference>
<evidence type="ECO:0000313" key="3">
    <source>
        <dbReference type="Proteomes" id="UP001317532"/>
    </source>
</evidence>
<dbReference type="SUPFAM" id="SSF109604">
    <property type="entry name" value="HD-domain/PDEase-like"/>
    <property type="match status" value="1"/>
</dbReference>
<reference evidence="2 3" key="1">
    <citation type="journal article" date="2022" name="ISME Commun">
        <title>Vulcanimicrobium alpinus gen. nov. sp. nov., the first cultivated representative of the candidate phylum 'Eremiobacterota', is a metabolically versatile aerobic anoxygenic phototroph.</title>
        <authorList>
            <person name="Yabe S."/>
            <person name="Muto K."/>
            <person name="Abe K."/>
            <person name="Yokota A."/>
            <person name="Staudigel H."/>
            <person name="Tebo B.M."/>
        </authorList>
    </citation>
    <scope>NUCLEOTIDE SEQUENCE [LARGE SCALE GENOMIC DNA]</scope>
    <source>
        <strain evidence="2 3">WC8-2</strain>
    </source>
</reference>
<organism evidence="2 3">
    <name type="scientific">Vulcanimicrobium alpinum</name>
    <dbReference type="NCBI Taxonomy" id="3016050"/>
    <lineage>
        <taxon>Bacteria</taxon>
        <taxon>Bacillati</taxon>
        <taxon>Vulcanimicrobiota</taxon>
        <taxon>Vulcanimicrobiia</taxon>
        <taxon>Vulcanimicrobiales</taxon>
        <taxon>Vulcanimicrobiaceae</taxon>
        <taxon>Vulcanimicrobium</taxon>
    </lineage>
</organism>
<dbReference type="SMART" id="SM00471">
    <property type="entry name" value="HDc"/>
    <property type="match status" value="1"/>
</dbReference>
<dbReference type="EMBL" id="AP025523">
    <property type="protein sequence ID" value="BDE07323.1"/>
    <property type="molecule type" value="Genomic_DNA"/>
</dbReference>
<dbReference type="PANTHER" id="PTHR43155:SF2">
    <property type="entry name" value="CYCLIC DI-GMP PHOSPHODIESTERASE PA4108"/>
    <property type="match status" value="1"/>
</dbReference>